<reference evidence="8" key="3">
    <citation type="submission" date="2019-08" db="EMBL/GenBank/DDBJ databases">
        <authorList>
            <consortium name="Photinus pyralis genome working group"/>
            <person name="Fallon T.R."/>
            <person name="Sander Lower S.E."/>
            <person name="Weng J.-K."/>
        </authorList>
    </citation>
    <scope>NUCLEOTIDE SEQUENCE</scope>
    <source>
        <strain evidence="8">1611_PpyrPB1</strain>
        <tissue evidence="8">Whole body</tissue>
    </source>
</reference>
<keyword evidence="3 5" id="KW-0863">Zinc-finger</keyword>
<sequence>MLTAIGSAYIHGIVKYEPQDDIETSLSRTEIDGEIKQLGFVPDDSQDCLPIEPDLDVKEEYNCYPQVKEEKNIVTRVASPVSLDTTPLITTHVSVTASEDGKRNVLPFDVDKDITKGNLDESSIEYKCQQCDYNATKKRNLGYHMRAHHGLKEFKCKQCSFTTKWKSNLGKHTKGFHGSEKFICYHCNFSTKWKPNLIEHIQSFHCSKNCVRQQYNCINRGKSNLIRYEAGCCGKDFECRICSFTTNRKLELVDHVKEYHSVTECYKCERCSFTCKLRQHLTKHLNRRHGVEQFRCQQCNYATKAKRYLSRHVKRHHCLGKFKCQQCNFVTHTNRYLVRHVKRSHA</sequence>
<dbReference type="PANTHER" id="PTHR24379:SF121">
    <property type="entry name" value="C2H2-TYPE DOMAIN-CONTAINING PROTEIN"/>
    <property type="match status" value="1"/>
</dbReference>
<keyword evidence="9" id="KW-1185">Reference proteome</keyword>
<evidence type="ECO:0000256" key="3">
    <source>
        <dbReference type="ARBA" id="ARBA00022771"/>
    </source>
</evidence>
<dbReference type="SMART" id="SM00355">
    <property type="entry name" value="ZnF_C2H2"/>
    <property type="match status" value="7"/>
</dbReference>
<dbReference type="SUPFAM" id="SSF57667">
    <property type="entry name" value="beta-beta-alpha zinc fingers"/>
    <property type="match status" value="3"/>
</dbReference>
<dbReference type="PANTHER" id="PTHR24379">
    <property type="entry name" value="KRAB AND ZINC FINGER DOMAIN-CONTAINING"/>
    <property type="match status" value="1"/>
</dbReference>
<protein>
    <recommendedName>
        <fullName evidence="6">C2H2-type domain-containing protein</fullName>
    </recommendedName>
</protein>
<feature type="domain" description="C2H2-type" evidence="6">
    <location>
        <begin position="126"/>
        <end position="153"/>
    </location>
</feature>
<proteinExistence type="predicted"/>
<dbReference type="InterPro" id="IPR036236">
    <property type="entry name" value="Znf_C2H2_sf"/>
</dbReference>
<evidence type="ECO:0000256" key="2">
    <source>
        <dbReference type="ARBA" id="ARBA00022737"/>
    </source>
</evidence>
<organism evidence="7">
    <name type="scientific">Photinus pyralis</name>
    <name type="common">Common eastern firefly</name>
    <name type="synonym">Lampyris pyralis</name>
    <dbReference type="NCBI Taxonomy" id="7054"/>
    <lineage>
        <taxon>Eukaryota</taxon>
        <taxon>Metazoa</taxon>
        <taxon>Ecdysozoa</taxon>
        <taxon>Arthropoda</taxon>
        <taxon>Hexapoda</taxon>
        <taxon>Insecta</taxon>
        <taxon>Pterygota</taxon>
        <taxon>Neoptera</taxon>
        <taxon>Endopterygota</taxon>
        <taxon>Coleoptera</taxon>
        <taxon>Polyphaga</taxon>
        <taxon>Elateriformia</taxon>
        <taxon>Elateroidea</taxon>
        <taxon>Lampyridae</taxon>
        <taxon>Lampyrinae</taxon>
        <taxon>Photinus</taxon>
    </lineage>
</organism>
<dbReference type="Proteomes" id="UP000327044">
    <property type="component" value="Unassembled WGS sequence"/>
</dbReference>
<feature type="domain" description="C2H2-type" evidence="6">
    <location>
        <begin position="154"/>
        <end position="182"/>
    </location>
</feature>
<dbReference type="InParanoid" id="A0A1Y1LI43"/>
<accession>A0A1Y1LI43</accession>
<evidence type="ECO:0000313" key="8">
    <source>
        <dbReference type="EMBL" id="KAB0793797.1"/>
    </source>
</evidence>
<dbReference type="EMBL" id="VVIM01000009">
    <property type="protein sequence ID" value="KAB0793797.1"/>
    <property type="molecule type" value="Genomic_DNA"/>
</dbReference>
<gene>
    <name evidence="8" type="ORF">PPYR_13417</name>
</gene>
<evidence type="ECO:0000256" key="5">
    <source>
        <dbReference type="PROSITE-ProRule" id="PRU00042"/>
    </source>
</evidence>
<dbReference type="Gene3D" id="3.30.160.60">
    <property type="entry name" value="Classic Zinc Finger"/>
    <property type="match status" value="4"/>
</dbReference>
<feature type="domain" description="C2H2-type" evidence="6">
    <location>
        <begin position="266"/>
        <end position="294"/>
    </location>
</feature>
<keyword evidence="2" id="KW-0677">Repeat</keyword>
<evidence type="ECO:0000313" key="7">
    <source>
        <dbReference type="EMBL" id="JAV73319.1"/>
    </source>
</evidence>
<evidence type="ECO:0000313" key="9">
    <source>
        <dbReference type="Proteomes" id="UP000327044"/>
    </source>
</evidence>
<evidence type="ECO:0000256" key="4">
    <source>
        <dbReference type="ARBA" id="ARBA00022833"/>
    </source>
</evidence>
<dbReference type="GO" id="GO:0008270">
    <property type="term" value="F:zinc ion binding"/>
    <property type="evidence" value="ECO:0007669"/>
    <property type="project" value="UniProtKB-KW"/>
</dbReference>
<feature type="domain" description="C2H2-type" evidence="6">
    <location>
        <begin position="322"/>
        <end position="346"/>
    </location>
</feature>
<evidence type="ECO:0000259" key="6">
    <source>
        <dbReference type="PROSITE" id="PS50157"/>
    </source>
</evidence>
<keyword evidence="4" id="KW-0862">Zinc</keyword>
<feature type="domain" description="C2H2-type" evidence="6">
    <location>
        <begin position="294"/>
        <end position="316"/>
    </location>
</feature>
<dbReference type="Pfam" id="PF13909">
    <property type="entry name" value="zf-H2C2_5"/>
    <property type="match status" value="2"/>
</dbReference>
<dbReference type="EMBL" id="GEZM01054946">
    <property type="protein sequence ID" value="JAV73319.1"/>
    <property type="molecule type" value="Transcribed_RNA"/>
</dbReference>
<evidence type="ECO:0000256" key="1">
    <source>
        <dbReference type="ARBA" id="ARBA00022723"/>
    </source>
</evidence>
<dbReference type="AlphaFoldDB" id="A0A1Y1LI43"/>
<dbReference type="InterPro" id="IPR013087">
    <property type="entry name" value="Znf_C2H2_type"/>
</dbReference>
<reference evidence="7" key="1">
    <citation type="journal article" date="2016" name="Sci. Rep.">
        <title>Molecular characterization of firefly nuptial gifts: a multi-omics approach sheds light on postcopulatory sexual selection.</title>
        <authorList>
            <person name="Al-Wathiqui N."/>
            <person name="Fallon T.R."/>
            <person name="South A."/>
            <person name="Weng J.K."/>
            <person name="Lewis S.M."/>
        </authorList>
    </citation>
    <scope>NUCLEOTIDE SEQUENCE</scope>
</reference>
<name>A0A1Y1LI43_PHOPY</name>
<dbReference type="PROSITE" id="PS50157">
    <property type="entry name" value="ZINC_FINGER_C2H2_2"/>
    <property type="match status" value="5"/>
</dbReference>
<dbReference type="PROSITE" id="PS00028">
    <property type="entry name" value="ZINC_FINGER_C2H2_1"/>
    <property type="match status" value="1"/>
</dbReference>
<keyword evidence="1" id="KW-0479">Metal-binding</keyword>
<reference evidence="8 9" key="2">
    <citation type="journal article" date="2018" name="Elife">
        <title>Firefly genomes illuminate parallel origins of bioluminescence in beetles.</title>
        <authorList>
            <person name="Fallon T.R."/>
            <person name="Lower S.E."/>
            <person name="Chang C.H."/>
            <person name="Bessho-Uehara M."/>
            <person name="Martin G.J."/>
            <person name="Bewick A.J."/>
            <person name="Behringer M."/>
            <person name="Debat H.J."/>
            <person name="Wong I."/>
            <person name="Day J.C."/>
            <person name="Suvorov A."/>
            <person name="Silva C.J."/>
            <person name="Stanger-Hall K.F."/>
            <person name="Hall D.W."/>
            <person name="Schmitz R.J."/>
            <person name="Nelson D.R."/>
            <person name="Lewis S.M."/>
            <person name="Shigenobu S."/>
            <person name="Bybee S.M."/>
            <person name="Larracuente A.M."/>
            <person name="Oba Y."/>
            <person name="Weng J.K."/>
        </authorList>
    </citation>
    <scope>NUCLEOTIDE SEQUENCE [LARGE SCALE GENOMIC DNA]</scope>
    <source>
        <strain evidence="8">1611_PpyrPB1</strain>
        <tissue evidence="8">Whole body</tissue>
    </source>
</reference>